<dbReference type="EMBL" id="LWDX02054767">
    <property type="protein sequence ID" value="OEL19034.1"/>
    <property type="molecule type" value="Genomic_DNA"/>
</dbReference>
<comment type="caution">
    <text evidence="2">The sequence shown here is derived from an EMBL/GenBank/DDBJ whole genome shotgun (WGS) entry which is preliminary data.</text>
</comment>
<name>A0A1E5V1W1_9POAL</name>
<sequence length="138" mass="14592">MSTLELQNTSSNGAAASVAINASELVAAAFEPGASLKKLKRALFSVGFLTLVMDLAIYFYRSPGGVVFGHHRLAYYLTLAGIFLAGAAEVSTAWWLSRSSGQARDHRRTTLARTALCCSLLPLVVVVALGGFSVLVKS</sequence>
<reference evidence="2 3" key="1">
    <citation type="submission" date="2016-09" db="EMBL/GenBank/DDBJ databases">
        <title>The draft genome of Dichanthelium oligosanthes: A C3 panicoid grass species.</title>
        <authorList>
            <person name="Studer A.J."/>
            <person name="Schnable J.C."/>
            <person name="Brutnell T.P."/>
        </authorList>
    </citation>
    <scope>NUCLEOTIDE SEQUENCE [LARGE SCALE GENOMIC DNA]</scope>
    <source>
        <strain evidence="3">cv. Kellogg 1175</strain>
        <tissue evidence="2">Leaf</tissue>
    </source>
</reference>
<accession>A0A1E5V1W1</accession>
<protein>
    <submittedName>
        <fullName evidence="2">Uncharacterized protein</fullName>
    </submittedName>
</protein>
<dbReference type="OrthoDB" id="685622at2759"/>
<evidence type="ECO:0000256" key="1">
    <source>
        <dbReference type="SAM" id="Phobius"/>
    </source>
</evidence>
<feature type="transmembrane region" description="Helical" evidence="1">
    <location>
        <begin position="116"/>
        <end position="136"/>
    </location>
</feature>
<keyword evidence="3" id="KW-1185">Reference proteome</keyword>
<keyword evidence="1" id="KW-0812">Transmembrane</keyword>
<proteinExistence type="predicted"/>
<keyword evidence="1" id="KW-1133">Transmembrane helix</keyword>
<dbReference type="AlphaFoldDB" id="A0A1E5V1W1"/>
<organism evidence="2 3">
    <name type="scientific">Dichanthelium oligosanthes</name>
    <dbReference type="NCBI Taxonomy" id="888268"/>
    <lineage>
        <taxon>Eukaryota</taxon>
        <taxon>Viridiplantae</taxon>
        <taxon>Streptophyta</taxon>
        <taxon>Embryophyta</taxon>
        <taxon>Tracheophyta</taxon>
        <taxon>Spermatophyta</taxon>
        <taxon>Magnoliopsida</taxon>
        <taxon>Liliopsida</taxon>
        <taxon>Poales</taxon>
        <taxon>Poaceae</taxon>
        <taxon>PACMAD clade</taxon>
        <taxon>Panicoideae</taxon>
        <taxon>Panicodae</taxon>
        <taxon>Paniceae</taxon>
        <taxon>Dichantheliinae</taxon>
        <taxon>Dichanthelium</taxon>
    </lineage>
</organism>
<feature type="transmembrane region" description="Helical" evidence="1">
    <location>
        <begin position="42"/>
        <end position="61"/>
    </location>
</feature>
<dbReference type="InterPro" id="IPR022149">
    <property type="entry name" value="DUF3681"/>
</dbReference>
<evidence type="ECO:0000313" key="2">
    <source>
        <dbReference type="EMBL" id="OEL19034.1"/>
    </source>
</evidence>
<evidence type="ECO:0000313" key="3">
    <source>
        <dbReference type="Proteomes" id="UP000095767"/>
    </source>
</evidence>
<dbReference type="PANTHER" id="PTHR33530:SF15">
    <property type="entry name" value="OS01G0147100 PROTEIN"/>
    <property type="match status" value="1"/>
</dbReference>
<gene>
    <name evidence="2" type="ORF">BAE44_0019945</name>
</gene>
<dbReference type="PANTHER" id="PTHR33530">
    <property type="entry name" value="OS01G0147100 PROTEIN"/>
    <property type="match status" value="1"/>
</dbReference>
<dbReference type="Pfam" id="PF12442">
    <property type="entry name" value="DUF3681"/>
    <property type="match status" value="1"/>
</dbReference>
<dbReference type="Proteomes" id="UP000095767">
    <property type="component" value="Unassembled WGS sequence"/>
</dbReference>
<feature type="transmembrane region" description="Helical" evidence="1">
    <location>
        <begin position="73"/>
        <end position="96"/>
    </location>
</feature>
<keyword evidence="1" id="KW-0472">Membrane</keyword>